<dbReference type="OrthoDB" id="7375296at2"/>
<dbReference type="Pfam" id="PF10112">
    <property type="entry name" value="Halogen_Hydrol"/>
    <property type="match status" value="1"/>
</dbReference>
<evidence type="ECO:0000313" key="4">
    <source>
        <dbReference type="Proteomes" id="UP000192455"/>
    </source>
</evidence>
<dbReference type="STRING" id="515897.SAMN05421849_0981"/>
<dbReference type="AlphaFoldDB" id="A0A1R3WMS9"/>
<proteinExistence type="predicted"/>
<keyword evidence="2" id="KW-0472">Membrane</keyword>
<accession>A0A1R3WMS9</accession>
<sequence>MAERYGGKYSPGPAGDDPRPRPLARQRDPVGFAANLMFAPPVLLFFVSLFRGPVGLLFGIGGAALLGLAAWLLRGGLRAEAAFDARKVARRPALPRKIMAAALTGLGVCAAVVAQSGGHLPGAALYGVAAGVLHLAAFGIDPLRSKTGAGGDAFQQARVSRAVDEGEAYLDAMGREILRANDRRLVARVGRFQAAARDLFRSVEDDPRDLSGVRRYMTVYLMGARDATARFADIYARSRDSQAREDYLALLDDLEQNFAARTRRMLSEDRSDLGIEIDVLRERLKREGVEPD</sequence>
<keyword evidence="2" id="KW-1133">Transmembrane helix</keyword>
<reference evidence="3 4" key="1">
    <citation type="submission" date="2017-01" db="EMBL/GenBank/DDBJ databases">
        <authorList>
            <person name="Mah S.A."/>
            <person name="Swanson W.J."/>
            <person name="Moy G.W."/>
            <person name="Vacquier V.D."/>
        </authorList>
    </citation>
    <scope>NUCLEOTIDE SEQUENCE [LARGE SCALE GENOMIC DNA]</scope>
    <source>
        <strain evidence="3 4">DSM 21219</strain>
    </source>
</reference>
<organism evidence="3 4">
    <name type="scientific">Pontibaca methylaminivorans</name>
    <dbReference type="NCBI Taxonomy" id="515897"/>
    <lineage>
        <taxon>Bacteria</taxon>
        <taxon>Pseudomonadati</taxon>
        <taxon>Pseudomonadota</taxon>
        <taxon>Alphaproteobacteria</taxon>
        <taxon>Rhodobacterales</taxon>
        <taxon>Roseobacteraceae</taxon>
        <taxon>Pontibaca</taxon>
    </lineage>
</organism>
<feature type="region of interest" description="Disordered" evidence="1">
    <location>
        <begin position="1"/>
        <end position="24"/>
    </location>
</feature>
<feature type="transmembrane region" description="Helical" evidence="2">
    <location>
        <begin position="29"/>
        <end position="50"/>
    </location>
</feature>
<feature type="transmembrane region" description="Helical" evidence="2">
    <location>
        <begin position="123"/>
        <end position="140"/>
    </location>
</feature>
<name>A0A1R3WMS9_9RHOB</name>
<evidence type="ECO:0000313" key="3">
    <source>
        <dbReference type="EMBL" id="SIT78564.1"/>
    </source>
</evidence>
<evidence type="ECO:0000256" key="2">
    <source>
        <dbReference type="SAM" id="Phobius"/>
    </source>
</evidence>
<keyword evidence="2" id="KW-0812">Transmembrane</keyword>
<gene>
    <name evidence="3" type="ORF">SAMN05421849_0981</name>
</gene>
<dbReference type="EMBL" id="FTPS01000001">
    <property type="protein sequence ID" value="SIT78564.1"/>
    <property type="molecule type" value="Genomic_DNA"/>
</dbReference>
<dbReference type="InterPro" id="IPR018770">
    <property type="entry name" value="ChloroindolylP_hydrolase"/>
</dbReference>
<feature type="transmembrane region" description="Helical" evidence="2">
    <location>
        <begin position="56"/>
        <end position="77"/>
    </location>
</feature>
<evidence type="ECO:0000256" key="1">
    <source>
        <dbReference type="SAM" id="MobiDB-lite"/>
    </source>
</evidence>
<protein>
    <submittedName>
        <fullName evidence="3">5-bromo-4-chloroindolyl phosphate hydrolysis protein</fullName>
    </submittedName>
</protein>
<dbReference type="RefSeq" id="WP_076648158.1">
    <property type="nucleotide sequence ID" value="NZ_FTPS01000001.1"/>
</dbReference>
<dbReference type="Proteomes" id="UP000192455">
    <property type="component" value="Unassembled WGS sequence"/>
</dbReference>
<keyword evidence="4" id="KW-1185">Reference proteome</keyword>
<feature type="transmembrane region" description="Helical" evidence="2">
    <location>
        <begin position="98"/>
        <end position="117"/>
    </location>
</feature>